<evidence type="ECO:0000313" key="10">
    <source>
        <dbReference type="Proteomes" id="UP001190700"/>
    </source>
</evidence>
<dbReference type="GO" id="GO:0005643">
    <property type="term" value="C:nuclear pore"/>
    <property type="evidence" value="ECO:0007669"/>
    <property type="project" value="UniProtKB-SubCell"/>
</dbReference>
<dbReference type="GO" id="GO:0000056">
    <property type="term" value="P:ribosomal small subunit export from nucleus"/>
    <property type="evidence" value="ECO:0007669"/>
    <property type="project" value="InterPro"/>
</dbReference>
<comment type="subcellular location">
    <subcellularLocation>
        <location evidence="1">Nucleus</location>
        <location evidence="1">Nuclear pore complex</location>
    </subcellularLocation>
</comment>
<sequence length="400" mass="43393">AARGSGEALQAIHQLQPADRLGACGLLDADETPCLSCMDVVDLGEHAAGRSPLAAWTRSQMSQLVVAWGDALFCVRLPWLLAVAHSLGEEGVEDAEPLETASVEVLEEAAPTHGLLLEERPMSGNQAVLLSPDGTCRLVKVAAGSGAELPGTGTASRPELRSGWAPCPKVQELARGMKPGSPAPPVPSASSSDTEGGGSAGKLSTGMKLLEEVERLRTTHVKYAHEAHAVLPVRVEQLWEEQVRQAEKEEELRDRAAKVEERNKAFAERIDRSIKLQENLQQRIAICAELERMRPRRLTTAEQGMYDELEGHKNGLQGMKRDLAMAGSRADRLVAATAEAHTRFAPKQTLMSAEQSARIEESLRRILQALADNKEKVETLTDRLERRPEASCNALVVVDP</sequence>
<evidence type="ECO:0000256" key="2">
    <source>
        <dbReference type="ARBA" id="ARBA00022448"/>
    </source>
</evidence>
<keyword evidence="5" id="KW-0811">Translocation</keyword>
<dbReference type="AlphaFoldDB" id="A0AAE0FEG6"/>
<dbReference type="GO" id="GO:0017056">
    <property type="term" value="F:structural constituent of nuclear pore"/>
    <property type="evidence" value="ECO:0007669"/>
    <property type="project" value="InterPro"/>
</dbReference>
<feature type="non-terminal residue" evidence="9">
    <location>
        <position position="1"/>
    </location>
</feature>
<evidence type="ECO:0000256" key="4">
    <source>
        <dbReference type="ARBA" id="ARBA00022927"/>
    </source>
</evidence>
<evidence type="ECO:0000256" key="6">
    <source>
        <dbReference type="ARBA" id="ARBA00023132"/>
    </source>
</evidence>
<reference evidence="9 10" key="1">
    <citation type="journal article" date="2015" name="Genome Biol. Evol.">
        <title>Comparative Genomics of a Bacterivorous Green Alga Reveals Evolutionary Causalities and Consequences of Phago-Mixotrophic Mode of Nutrition.</title>
        <authorList>
            <person name="Burns J.A."/>
            <person name="Paasch A."/>
            <person name="Narechania A."/>
            <person name="Kim E."/>
        </authorList>
    </citation>
    <scope>NUCLEOTIDE SEQUENCE [LARGE SCALE GENOMIC DNA]</scope>
    <source>
        <strain evidence="9 10">PLY_AMNH</strain>
    </source>
</reference>
<keyword evidence="3" id="KW-0509">mRNA transport</keyword>
<dbReference type="PANTHER" id="PTHR13257:SF0">
    <property type="entry name" value="NUCLEAR PORE COMPLEX PROTEIN NUP88"/>
    <property type="match status" value="1"/>
</dbReference>
<keyword evidence="4" id="KW-0653">Protein transport</keyword>
<evidence type="ECO:0000256" key="8">
    <source>
        <dbReference type="SAM" id="MobiDB-lite"/>
    </source>
</evidence>
<dbReference type="GO" id="GO:0000055">
    <property type="term" value="P:ribosomal large subunit export from nucleus"/>
    <property type="evidence" value="ECO:0007669"/>
    <property type="project" value="InterPro"/>
</dbReference>
<keyword evidence="2" id="KW-0813">Transport</keyword>
<protein>
    <submittedName>
        <fullName evidence="9">Uncharacterized protein</fullName>
    </submittedName>
</protein>
<comment type="caution">
    <text evidence="9">The sequence shown here is derived from an EMBL/GenBank/DDBJ whole genome shotgun (WGS) entry which is preliminary data.</text>
</comment>
<dbReference type="PANTHER" id="PTHR13257">
    <property type="entry name" value="NUCLEOPORIN NUP84-RELATED"/>
    <property type="match status" value="1"/>
</dbReference>
<dbReference type="InterPro" id="IPR037700">
    <property type="entry name" value="NUP88/NUP82"/>
</dbReference>
<proteinExistence type="predicted"/>
<organism evidence="9 10">
    <name type="scientific">Cymbomonas tetramitiformis</name>
    <dbReference type="NCBI Taxonomy" id="36881"/>
    <lineage>
        <taxon>Eukaryota</taxon>
        <taxon>Viridiplantae</taxon>
        <taxon>Chlorophyta</taxon>
        <taxon>Pyramimonadophyceae</taxon>
        <taxon>Pyramimonadales</taxon>
        <taxon>Pyramimonadaceae</taxon>
        <taxon>Cymbomonas</taxon>
    </lineage>
</organism>
<name>A0AAE0FEG6_9CHLO</name>
<evidence type="ECO:0000256" key="1">
    <source>
        <dbReference type="ARBA" id="ARBA00004567"/>
    </source>
</evidence>
<feature type="region of interest" description="Disordered" evidence="8">
    <location>
        <begin position="174"/>
        <end position="204"/>
    </location>
</feature>
<keyword evidence="7" id="KW-0539">Nucleus</keyword>
<dbReference type="GO" id="GO:0006606">
    <property type="term" value="P:protein import into nucleus"/>
    <property type="evidence" value="ECO:0007669"/>
    <property type="project" value="TreeGrafter"/>
</dbReference>
<keyword evidence="10" id="KW-1185">Reference proteome</keyword>
<evidence type="ECO:0000256" key="5">
    <source>
        <dbReference type="ARBA" id="ARBA00023010"/>
    </source>
</evidence>
<dbReference type="Proteomes" id="UP001190700">
    <property type="component" value="Unassembled WGS sequence"/>
</dbReference>
<evidence type="ECO:0000313" key="9">
    <source>
        <dbReference type="EMBL" id="KAK3257878.1"/>
    </source>
</evidence>
<accession>A0AAE0FEG6</accession>
<dbReference type="GO" id="GO:0006406">
    <property type="term" value="P:mRNA export from nucleus"/>
    <property type="evidence" value="ECO:0007669"/>
    <property type="project" value="TreeGrafter"/>
</dbReference>
<evidence type="ECO:0000256" key="7">
    <source>
        <dbReference type="ARBA" id="ARBA00023242"/>
    </source>
</evidence>
<dbReference type="EMBL" id="LGRX02020016">
    <property type="protein sequence ID" value="KAK3257878.1"/>
    <property type="molecule type" value="Genomic_DNA"/>
</dbReference>
<evidence type="ECO:0000256" key="3">
    <source>
        <dbReference type="ARBA" id="ARBA00022816"/>
    </source>
</evidence>
<keyword evidence="6" id="KW-0906">Nuclear pore complex</keyword>
<gene>
    <name evidence="9" type="ORF">CYMTET_33051</name>
</gene>